<evidence type="ECO:0000313" key="2">
    <source>
        <dbReference type="Proteomes" id="UP001054945"/>
    </source>
</evidence>
<protein>
    <submittedName>
        <fullName evidence="1">Uncharacterized protein</fullName>
    </submittedName>
</protein>
<sequence>MEPLGILKFFSFTTCCRHFRPFPRTGSWNPEANRFAALSTCGGCLLWAGIRGEHGTRILNGCEIGVGMRDWTDYPRSRRCAMRSGFVGLCWRKHRVEEPEPEPDRGWTKPVFKNNGIPLCISLPIPKHQISFAPWREKGESTGVGQQGWLFGKGFVHLPAKSCSINLRLAGPSVGAT</sequence>
<proteinExistence type="predicted"/>
<accession>A0AAV4NE90</accession>
<evidence type="ECO:0000313" key="1">
    <source>
        <dbReference type="EMBL" id="GIX82115.1"/>
    </source>
</evidence>
<dbReference type="AlphaFoldDB" id="A0AAV4NE90"/>
<keyword evidence="2" id="KW-1185">Reference proteome</keyword>
<comment type="caution">
    <text evidence="1">The sequence shown here is derived from an EMBL/GenBank/DDBJ whole genome shotgun (WGS) entry which is preliminary data.</text>
</comment>
<gene>
    <name evidence="1" type="ORF">CEXT_628881</name>
</gene>
<dbReference type="Proteomes" id="UP001054945">
    <property type="component" value="Unassembled WGS sequence"/>
</dbReference>
<reference evidence="1 2" key="1">
    <citation type="submission" date="2021-06" db="EMBL/GenBank/DDBJ databases">
        <title>Caerostris extrusa draft genome.</title>
        <authorList>
            <person name="Kono N."/>
            <person name="Arakawa K."/>
        </authorList>
    </citation>
    <scope>NUCLEOTIDE SEQUENCE [LARGE SCALE GENOMIC DNA]</scope>
</reference>
<organism evidence="1 2">
    <name type="scientific">Caerostris extrusa</name>
    <name type="common">Bark spider</name>
    <name type="synonym">Caerostris bankana</name>
    <dbReference type="NCBI Taxonomy" id="172846"/>
    <lineage>
        <taxon>Eukaryota</taxon>
        <taxon>Metazoa</taxon>
        <taxon>Ecdysozoa</taxon>
        <taxon>Arthropoda</taxon>
        <taxon>Chelicerata</taxon>
        <taxon>Arachnida</taxon>
        <taxon>Araneae</taxon>
        <taxon>Araneomorphae</taxon>
        <taxon>Entelegynae</taxon>
        <taxon>Araneoidea</taxon>
        <taxon>Araneidae</taxon>
        <taxon>Caerostris</taxon>
    </lineage>
</organism>
<name>A0AAV4NE90_CAEEX</name>
<dbReference type="EMBL" id="BPLR01020749">
    <property type="protein sequence ID" value="GIX82115.1"/>
    <property type="molecule type" value="Genomic_DNA"/>
</dbReference>